<evidence type="ECO:0000313" key="3">
    <source>
        <dbReference type="Proteomes" id="UP000324222"/>
    </source>
</evidence>
<feature type="region of interest" description="Disordered" evidence="1">
    <location>
        <begin position="1"/>
        <end position="30"/>
    </location>
</feature>
<dbReference type="Proteomes" id="UP000324222">
    <property type="component" value="Unassembled WGS sequence"/>
</dbReference>
<dbReference type="EMBL" id="VSRR010078785">
    <property type="protein sequence ID" value="MPC88740.1"/>
    <property type="molecule type" value="Genomic_DNA"/>
</dbReference>
<protein>
    <submittedName>
        <fullName evidence="2">Uncharacterized protein</fullName>
    </submittedName>
</protein>
<evidence type="ECO:0000256" key="1">
    <source>
        <dbReference type="SAM" id="MobiDB-lite"/>
    </source>
</evidence>
<sequence>MPNLITPSKRNEQSQRFNTGSSHSPGFNGGRAERASPFVCLALWRGRACGGVRRISVAFPPSCQAVTEIRAGGGSVQPRDCPPRHDLRVSLGRRHLGLGLLEVGVG</sequence>
<gene>
    <name evidence="2" type="ORF">E2C01_083659</name>
</gene>
<proteinExistence type="predicted"/>
<keyword evidence="3" id="KW-1185">Reference proteome</keyword>
<feature type="compositionally biased region" description="Polar residues" evidence="1">
    <location>
        <begin position="1"/>
        <end position="25"/>
    </location>
</feature>
<reference evidence="2 3" key="1">
    <citation type="submission" date="2019-05" db="EMBL/GenBank/DDBJ databases">
        <title>Another draft genome of Portunus trituberculatus and its Hox gene families provides insights of decapod evolution.</title>
        <authorList>
            <person name="Jeong J.-H."/>
            <person name="Song I."/>
            <person name="Kim S."/>
            <person name="Choi T."/>
            <person name="Kim D."/>
            <person name="Ryu S."/>
            <person name="Kim W."/>
        </authorList>
    </citation>
    <scope>NUCLEOTIDE SEQUENCE [LARGE SCALE GENOMIC DNA]</scope>
    <source>
        <tissue evidence="2">Muscle</tissue>
    </source>
</reference>
<accession>A0A5B7IVR1</accession>
<name>A0A5B7IVR1_PORTR</name>
<comment type="caution">
    <text evidence="2">The sequence shown here is derived from an EMBL/GenBank/DDBJ whole genome shotgun (WGS) entry which is preliminary data.</text>
</comment>
<organism evidence="2 3">
    <name type="scientific">Portunus trituberculatus</name>
    <name type="common">Swimming crab</name>
    <name type="synonym">Neptunus trituberculatus</name>
    <dbReference type="NCBI Taxonomy" id="210409"/>
    <lineage>
        <taxon>Eukaryota</taxon>
        <taxon>Metazoa</taxon>
        <taxon>Ecdysozoa</taxon>
        <taxon>Arthropoda</taxon>
        <taxon>Crustacea</taxon>
        <taxon>Multicrustacea</taxon>
        <taxon>Malacostraca</taxon>
        <taxon>Eumalacostraca</taxon>
        <taxon>Eucarida</taxon>
        <taxon>Decapoda</taxon>
        <taxon>Pleocyemata</taxon>
        <taxon>Brachyura</taxon>
        <taxon>Eubrachyura</taxon>
        <taxon>Portunoidea</taxon>
        <taxon>Portunidae</taxon>
        <taxon>Portuninae</taxon>
        <taxon>Portunus</taxon>
    </lineage>
</organism>
<dbReference type="AlphaFoldDB" id="A0A5B7IVR1"/>
<evidence type="ECO:0000313" key="2">
    <source>
        <dbReference type="EMBL" id="MPC88740.1"/>
    </source>
</evidence>